<evidence type="ECO:0000313" key="2">
    <source>
        <dbReference type="Proteomes" id="UP000515154"/>
    </source>
</evidence>
<protein>
    <submittedName>
        <fullName evidence="3">Uncharacterized protein LOC115214774</fullName>
    </submittedName>
</protein>
<dbReference type="KEGG" id="osn:115214774"/>
<evidence type="ECO:0000259" key="1">
    <source>
        <dbReference type="Pfam" id="PF21530"/>
    </source>
</evidence>
<dbReference type="Proteomes" id="UP000515154">
    <property type="component" value="Linkage group LG8"/>
</dbReference>
<organism evidence="2 3">
    <name type="scientific">Octopus sinensis</name>
    <name type="common">East Asian common octopus</name>
    <dbReference type="NCBI Taxonomy" id="2607531"/>
    <lineage>
        <taxon>Eukaryota</taxon>
        <taxon>Metazoa</taxon>
        <taxon>Spiralia</taxon>
        <taxon>Lophotrochozoa</taxon>
        <taxon>Mollusca</taxon>
        <taxon>Cephalopoda</taxon>
        <taxon>Coleoidea</taxon>
        <taxon>Octopodiformes</taxon>
        <taxon>Octopoda</taxon>
        <taxon>Incirrata</taxon>
        <taxon>Octopodidae</taxon>
        <taxon>Octopus</taxon>
    </lineage>
</organism>
<reference evidence="3" key="1">
    <citation type="submission" date="2025-08" db="UniProtKB">
        <authorList>
            <consortium name="RefSeq"/>
        </authorList>
    </citation>
    <scope>IDENTIFICATION</scope>
</reference>
<name>A0A6P7SN08_9MOLL</name>
<accession>A0A6P7SN08</accession>
<keyword evidence="2" id="KW-1185">Reference proteome</keyword>
<gene>
    <name evidence="3" type="primary">LOC115214774</name>
</gene>
<feature type="domain" description="DNA helicase Pif1-like 2B" evidence="1">
    <location>
        <begin position="116"/>
        <end position="145"/>
    </location>
</feature>
<proteinExistence type="predicted"/>
<dbReference type="AlphaFoldDB" id="A0A6P7SN08"/>
<evidence type="ECO:0000313" key="3">
    <source>
        <dbReference type="RefSeq" id="XP_029639664.1"/>
    </source>
</evidence>
<dbReference type="Pfam" id="PF21530">
    <property type="entry name" value="Pif1_2B_dom"/>
    <property type="match status" value="1"/>
</dbReference>
<dbReference type="PANTHER" id="PTHR10492">
    <property type="match status" value="1"/>
</dbReference>
<dbReference type="RefSeq" id="XP_029639664.1">
    <property type="nucleotide sequence ID" value="XM_029783804.1"/>
</dbReference>
<sequence length="149" mass="16574">MRVHLLGDSMSAAFAQDILALGEGKVPRNDKDDKSISELCNTVDNPSDLLETVFPNLESNYADINWLSERTIQAPKNVAVSAINNQLISRIPGEERIYKSIDQTSDPKDIVNYPIEFLNSLEPAGLPPHILRLRVGCPIMLIRNLLPPK</sequence>
<dbReference type="PANTHER" id="PTHR10492:SF57">
    <property type="entry name" value="ATP-DEPENDENT DNA HELICASE"/>
    <property type="match status" value="1"/>
</dbReference>
<dbReference type="InterPro" id="IPR049163">
    <property type="entry name" value="Pif1-like_2B_dom"/>
</dbReference>